<dbReference type="GO" id="GO:0016887">
    <property type="term" value="F:ATP hydrolysis activity"/>
    <property type="evidence" value="ECO:0007669"/>
    <property type="project" value="InterPro"/>
</dbReference>
<evidence type="ECO:0000313" key="2">
    <source>
        <dbReference type="EMBL" id="TDK23115.1"/>
    </source>
</evidence>
<dbReference type="InterPro" id="IPR052934">
    <property type="entry name" value="Methyl-DNA_Rec/Restrict_Enz"/>
</dbReference>
<dbReference type="AlphaFoldDB" id="A0A4R5TLA3"/>
<dbReference type="Proteomes" id="UP000294796">
    <property type="component" value="Unassembled WGS sequence"/>
</dbReference>
<dbReference type="PANTHER" id="PTHR37291">
    <property type="entry name" value="5-METHYLCYTOSINE-SPECIFIC RESTRICTION ENZYME B"/>
    <property type="match status" value="1"/>
</dbReference>
<dbReference type="GO" id="GO:0005524">
    <property type="term" value="F:ATP binding"/>
    <property type="evidence" value="ECO:0007669"/>
    <property type="project" value="InterPro"/>
</dbReference>
<dbReference type="EMBL" id="SMTF01000010">
    <property type="protein sequence ID" value="TDK23115.1"/>
    <property type="molecule type" value="Genomic_DNA"/>
</dbReference>
<sequence length="961" mass="106964">MNDEAIHAALDRYPTWQEGKVGGSRTGTGSAAFIWRAVGYLIEQGELDPFARDTAAAETAVGRFAAALTDAPDISRNLQEVGNALSYWRDRMRASDDSGYRVTLTKGAIDNAYLPLRRLSDSPFPADMLGDDQGDKPGRVAEFDTDTGWRFRSDVRSSNKQSGRLRTRMGPYYKVIQPRPGDSVRIDLQPDGSYRLRHDKQAGRGTTSPASAFDQGYAALRSRFLAAYPDFAGFPGDPRYRDQERIYKDEMIALYRTLVLAPLSQRHWSEAGAGLLKFLRMPLRSTRKPQNVVGWRYVDVIDRLGEQGRSGLAEALADLLDGDADVSGRVDAFIARWKAHAGKGQKLLPAAQRSIVGLCLALAFPDRHIFLKTSELRRALRLLDPGFDWTRAGLAGVDVVRVDGLVRRVFERLQDEGWMPADRVDAQGFLWVAISQSTDTEQEDDDNDDVDDAEAVLSTEPLNQILFGPPGTGKTFATIDRALAILDPGFSGSREAMKQKFDAHVASGQVRFVTFHQSFGYEDFVEGIRAGTNDVTGQIEYRIEDGVFKQVCAAAEQRVVQAAAEGIDLAGRRVWKISLGQAGVEEGVYEDCIAQGLALIGFGGDADLGDVESREDILRRLREADPAQGTLDYPVTALNTFIRRVQVGDLFVVTEGNLKFRAIGVVTSGYLHVPREDDSYSQGRRVKWLRVYETGVPYQELMENRFSQMTLYELRPGSINMDKLAALLAAEESRDANAPRVLIIDEINRGNVSRIFGELITLIEPSKRAGMPEQLEVTLPYSKKRFSVPGNVYLIGTMNTADRSLASLDIALRRRFSFVEMPPRPELLQGREIEGVDLERLLTVINQRIEALLDRDHCIGHACLMPLGRGASLDALAEVFRSQIIPLLQEYFFEDWQRIHWVLNDHRKTSDAHRFVLPSPPDAGLFGVEADGVPERMLWRLNPEAFGRAESYIGIIEAAQG</sequence>
<evidence type="ECO:0000313" key="3">
    <source>
        <dbReference type="Proteomes" id="UP000294796"/>
    </source>
</evidence>
<comment type="caution">
    <text evidence="2">The sequence shown here is derived from an EMBL/GenBank/DDBJ whole genome shotgun (WGS) entry which is preliminary data.</text>
</comment>
<dbReference type="Pfam" id="PF07728">
    <property type="entry name" value="AAA_5"/>
    <property type="match status" value="1"/>
</dbReference>
<feature type="domain" description="ATPase dynein-related AAA" evidence="1">
    <location>
        <begin position="734"/>
        <end position="816"/>
    </location>
</feature>
<dbReference type="Gene3D" id="3.40.50.300">
    <property type="entry name" value="P-loop containing nucleotide triphosphate hydrolases"/>
    <property type="match status" value="1"/>
</dbReference>
<dbReference type="RefSeq" id="WP_133322413.1">
    <property type="nucleotide sequence ID" value="NZ_SMTF01000010.1"/>
</dbReference>
<dbReference type="InterPro" id="IPR011704">
    <property type="entry name" value="ATPase_dyneun-rel_AAA"/>
</dbReference>
<dbReference type="InterPro" id="IPR027417">
    <property type="entry name" value="P-loop_NTPase"/>
</dbReference>
<protein>
    <recommendedName>
        <fullName evidence="1">ATPase dynein-related AAA domain-containing protein</fullName>
    </recommendedName>
</protein>
<proteinExistence type="predicted"/>
<dbReference type="OrthoDB" id="9781481at2"/>
<dbReference type="SUPFAM" id="SSF52540">
    <property type="entry name" value="P-loop containing nucleoside triphosphate hydrolases"/>
    <property type="match status" value="1"/>
</dbReference>
<dbReference type="PANTHER" id="PTHR37291:SF1">
    <property type="entry name" value="TYPE IV METHYL-DIRECTED RESTRICTION ENZYME ECOKMCRB SUBUNIT"/>
    <property type="match status" value="1"/>
</dbReference>
<gene>
    <name evidence="2" type="ORF">E2F46_12175</name>
</gene>
<reference evidence="2 3" key="1">
    <citation type="submission" date="2019-03" db="EMBL/GenBank/DDBJ databases">
        <title>Luteimonas zhaokaii sp.nov., isolated from the rectal contents of Plateau pika in Yushu, Qinghai Province, China.</title>
        <authorList>
            <person name="Zhang G."/>
        </authorList>
    </citation>
    <scope>NUCLEOTIDE SEQUENCE [LARGE SCALE GENOMIC DNA]</scope>
    <source>
        <strain evidence="2 3">B9</strain>
    </source>
</reference>
<name>A0A4R5TLA3_9GAMM</name>
<accession>A0A4R5TLA3</accession>
<organism evidence="2 3">
    <name type="scientific">Luteimonas aestuarii</name>
    <dbReference type="NCBI Taxonomy" id="453837"/>
    <lineage>
        <taxon>Bacteria</taxon>
        <taxon>Pseudomonadati</taxon>
        <taxon>Pseudomonadota</taxon>
        <taxon>Gammaproteobacteria</taxon>
        <taxon>Lysobacterales</taxon>
        <taxon>Lysobacteraceae</taxon>
        <taxon>Luteimonas</taxon>
    </lineage>
</organism>
<evidence type="ECO:0000259" key="1">
    <source>
        <dbReference type="Pfam" id="PF07728"/>
    </source>
</evidence>
<keyword evidence="3" id="KW-1185">Reference proteome</keyword>